<organism evidence="7 8">
    <name type="scientific">Saccoglossus kowalevskii</name>
    <name type="common">Acorn worm</name>
    <dbReference type="NCBI Taxonomy" id="10224"/>
    <lineage>
        <taxon>Eukaryota</taxon>
        <taxon>Metazoa</taxon>
        <taxon>Hemichordata</taxon>
        <taxon>Enteropneusta</taxon>
        <taxon>Harrimaniidae</taxon>
        <taxon>Saccoglossus</taxon>
    </lineage>
</organism>
<evidence type="ECO:0000256" key="5">
    <source>
        <dbReference type="SAM" id="Phobius"/>
    </source>
</evidence>
<feature type="domain" description="Fatty acid hydroxylase" evidence="6">
    <location>
        <begin position="137"/>
        <end position="272"/>
    </location>
</feature>
<reference evidence="8" key="1">
    <citation type="submission" date="2025-08" db="UniProtKB">
        <authorList>
            <consortium name="RefSeq"/>
        </authorList>
    </citation>
    <scope>IDENTIFICATION</scope>
    <source>
        <tissue evidence="8">Testes</tissue>
    </source>
</reference>
<protein>
    <submittedName>
        <fullName evidence="8">Cholesterol 25-hydroxylase-like protein 1, member 2-like</fullName>
    </submittedName>
</protein>
<dbReference type="RefSeq" id="XP_002732803.1">
    <property type="nucleotide sequence ID" value="XM_002732757.1"/>
</dbReference>
<gene>
    <name evidence="8" type="primary">LOC100368773</name>
</gene>
<keyword evidence="2 5" id="KW-0812">Transmembrane</keyword>
<sequence>MALKTILNVSYVEPLIGLYPKQSLLQPMWDVILRFVSSDVLQSPLLPIIFSVSFYFICCFPFMIVDIYGKKWYWIQKYKIQPTKEVTWSQVYDTLYVTMWNHLFLILPMTIVQAFVTPLTVIPENAPGMWEFCWQITLFMLIFDLEYYVWHYVHHRNRFLYNHFHALHHRYYSPFSWVTQYLHPWELLSVGVFVTTTPWVIADCHPLTAWGFMVTNIIVSIEAHIGFDFPWSLHHWCPFGLWGGAPKHDMHHQRPQSNYQPFFTHFDRLFGTSTSFRYAGGVIENKKKII</sequence>
<evidence type="ECO:0000256" key="1">
    <source>
        <dbReference type="ARBA" id="ARBA00004370"/>
    </source>
</evidence>
<feature type="transmembrane region" description="Helical" evidence="5">
    <location>
        <begin position="45"/>
        <end position="69"/>
    </location>
</feature>
<evidence type="ECO:0000256" key="3">
    <source>
        <dbReference type="ARBA" id="ARBA00022989"/>
    </source>
</evidence>
<keyword evidence="7" id="KW-1185">Reference proteome</keyword>
<keyword evidence="4 5" id="KW-0472">Membrane</keyword>
<dbReference type="InterPro" id="IPR050307">
    <property type="entry name" value="Sterol_Desaturase_Related"/>
</dbReference>
<comment type="subcellular location">
    <subcellularLocation>
        <location evidence="1">Membrane</location>
    </subcellularLocation>
</comment>
<evidence type="ECO:0000259" key="6">
    <source>
        <dbReference type="Pfam" id="PF04116"/>
    </source>
</evidence>
<evidence type="ECO:0000313" key="8">
    <source>
        <dbReference type="RefSeq" id="XP_002732803.1"/>
    </source>
</evidence>
<keyword evidence="3 5" id="KW-1133">Transmembrane helix</keyword>
<evidence type="ECO:0000313" key="7">
    <source>
        <dbReference type="Proteomes" id="UP000694865"/>
    </source>
</evidence>
<evidence type="ECO:0000256" key="2">
    <source>
        <dbReference type="ARBA" id="ARBA00022692"/>
    </source>
</evidence>
<dbReference type="InterPro" id="IPR006694">
    <property type="entry name" value="Fatty_acid_hydroxylase"/>
</dbReference>
<dbReference type="Pfam" id="PF04116">
    <property type="entry name" value="FA_hydroxylase"/>
    <property type="match status" value="1"/>
</dbReference>
<evidence type="ECO:0000256" key="4">
    <source>
        <dbReference type="ARBA" id="ARBA00023136"/>
    </source>
</evidence>
<feature type="transmembrane region" description="Helical" evidence="5">
    <location>
        <begin position="128"/>
        <end position="150"/>
    </location>
</feature>
<dbReference type="GeneID" id="100368773"/>
<dbReference type="Proteomes" id="UP000694865">
    <property type="component" value="Unplaced"/>
</dbReference>
<proteinExistence type="predicted"/>
<feature type="transmembrane region" description="Helical" evidence="5">
    <location>
        <begin position="103"/>
        <end position="122"/>
    </location>
</feature>
<name>A0ABM0GLV8_SACKO</name>
<accession>A0ABM0GLV8</accession>
<dbReference type="PANTHER" id="PTHR11863">
    <property type="entry name" value="STEROL DESATURASE"/>
    <property type="match status" value="1"/>
</dbReference>